<dbReference type="AlphaFoldDB" id="A0A3P7FJQ4"/>
<dbReference type="Proteomes" id="UP000270924">
    <property type="component" value="Unassembled WGS sequence"/>
</dbReference>
<proteinExistence type="predicted"/>
<accession>A0A3P7FJQ4</accession>
<name>A0A3P7FJQ4_WUCBA</name>
<keyword evidence="2" id="KW-1185">Reference proteome</keyword>
<gene>
    <name evidence="1" type="ORF">WBA_LOCUS4118</name>
</gene>
<sequence>MLTALFASVIVSLIVTSVRATASVFNNAIQGC</sequence>
<evidence type="ECO:0000313" key="1">
    <source>
        <dbReference type="EMBL" id="VDM10732.1"/>
    </source>
</evidence>
<evidence type="ECO:0000313" key="2">
    <source>
        <dbReference type="Proteomes" id="UP000270924"/>
    </source>
</evidence>
<organism evidence="1 2">
    <name type="scientific">Wuchereria bancrofti</name>
    <dbReference type="NCBI Taxonomy" id="6293"/>
    <lineage>
        <taxon>Eukaryota</taxon>
        <taxon>Metazoa</taxon>
        <taxon>Ecdysozoa</taxon>
        <taxon>Nematoda</taxon>
        <taxon>Chromadorea</taxon>
        <taxon>Rhabditida</taxon>
        <taxon>Spirurina</taxon>
        <taxon>Spiruromorpha</taxon>
        <taxon>Filarioidea</taxon>
        <taxon>Onchocercidae</taxon>
        <taxon>Wuchereria</taxon>
    </lineage>
</organism>
<dbReference type="EMBL" id="UYWW01001594">
    <property type="protein sequence ID" value="VDM10732.1"/>
    <property type="molecule type" value="Genomic_DNA"/>
</dbReference>
<dbReference type="InParanoid" id="A0A3P7FJQ4"/>
<reference evidence="1 2" key="1">
    <citation type="submission" date="2018-11" db="EMBL/GenBank/DDBJ databases">
        <authorList>
            <consortium name="Pathogen Informatics"/>
        </authorList>
    </citation>
    <scope>NUCLEOTIDE SEQUENCE [LARGE SCALE GENOMIC DNA]</scope>
</reference>
<protein>
    <submittedName>
        <fullName evidence="1">Uncharacterized protein</fullName>
    </submittedName>
</protein>